<dbReference type="Proteomes" id="UP001596317">
    <property type="component" value="Unassembled WGS sequence"/>
</dbReference>
<evidence type="ECO:0000313" key="1">
    <source>
        <dbReference type="EMBL" id="MFC6663065.1"/>
    </source>
</evidence>
<reference evidence="2" key="1">
    <citation type="journal article" date="2019" name="Int. J. Syst. Evol. Microbiol.">
        <title>The Global Catalogue of Microorganisms (GCM) 10K type strain sequencing project: providing services to taxonomists for standard genome sequencing and annotation.</title>
        <authorList>
            <consortium name="The Broad Institute Genomics Platform"/>
            <consortium name="The Broad Institute Genome Sequencing Center for Infectious Disease"/>
            <person name="Wu L."/>
            <person name="Ma J."/>
        </authorList>
    </citation>
    <scope>NUCLEOTIDE SEQUENCE [LARGE SCALE GENOMIC DNA]</scope>
    <source>
        <strain evidence="2">CCUG 63830</strain>
    </source>
</reference>
<gene>
    <name evidence="1" type="ORF">ACFP90_23760</name>
</gene>
<protein>
    <recommendedName>
        <fullName evidence="3">Transcriptional regulator</fullName>
    </recommendedName>
</protein>
<proteinExistence type="predicted"/>
<organism evidence="1 2">
    <name type="scientific">Deinococcus multiflagellatus</name>
    <dbReference type="NCBI Taxonomy" id="1656887"/>
    <lineage>
        <taxon>Bacteria</taxon>
        <taxon>Thermotogati</taxon>
        <taxon>Deinococcota</taxon>
        <taxon>Deinococci</taxon>
        <taxon>Deinococcales</taxon>
        <taxon>Deinococcaceae</taxon>
        <taxon>Deinococcus</taxon>
    </lineage>
</organism>
<accession>A0ABW1ZSA6</accession>
<evidence type="ECO:0008006" key="3">
    <source>
        <dbReference type="Google" id="ProtNLM"/>
    </source>
</evidence>
<dbReference type="RefSeq" id="WP_224612014.1">
    <property type="nucleotide sequence ID" value="NZ_JAIQXV010000022.1"/>
</dbReference>
<keyword evidence="2" id="KW-1185">Reference proteome</keyword>
<sequence>MTRALNHAQAQGLMRDAARVSGRPVAEVSADLSQGGVLTGQGVLRRSGGRFVLRRPCTCLRAGVPELSCRQCRGTGQA</sequence>
<dbReference type="EMBL" id="JBHSWB010000002">
    <property type="protein sequence ID" value="MFC6663065.1"/>
    <property type="molecule type" value="Genomic_DNA"/>
</dbReference>
<comment type="caution">
    <text evidence="1">The sequence shown here is derived from an EMBL/GenBank/DDBJ whole genome shotgun (WGS) entry which is preliminary data.</text>
</comment>
<name>A0ABW1ZSA6_9DEIO</name>
<evidence type="ECO:0000313" key="2">
    <source>
        <dbReference type="Proteomes" id="UP001596317"/>
    </source>
</evidence>